<comment type="caution">
    <text evidence="8">The sequence shown here is derived from an EMBL/GenBank/DDBJ whole genome shotgun (WGS) entry which is preliminary data.</text>
</comment>
<reference evidence="8 9" key="1">
    <citation type="submission" date="2019-04" db="EMBL/GenBank/DDBJ databases">
        <title>Genome sequencing of Clostridium botulinum Groups I-IV and Clostridium butyricum.</title>
        <authorList>
            <person name="Brunt J."/>
            <person name="Van Vliet A.H.M."/>
            <person name="Stringer S.C."/>
            <person name="Carter A.T."/>
            <person name="Peck M.W."/>
        </authorList>
    </citation>
    <scope>NUCLEOTIDE SEQUENCE [LARGE SCALE GENOMIC DNA]</scope>
    <source>
        <strain evidence="8 9">IFR 18/094</strain>
    </source>
</reference>
<dbReference type="GO" id="GO:0016020">
    <property type="term" value="C:membrane"/>
    <property type="evidence" value="ECO:0007669"/>
    <property type="project" value="UniProtKB-SubCell"/>
</dbReference>
<dbReference type="EMBL" id="SXDP01000002">
    <property type="protein sequence ID" value="NEZ46314.1"/>
    <property type="molecule type" value="Genomic_DNA"/>
</dbReference>
<organism evidence="8 9">
    <name type="scientific">Clostridium niameyense</name>
    <dbReference type="NCBI Taxonomy" id="1622073"/>
    <lineage>
        <taxon>Bacteria</taxon>
        <taxon>Bacillati</taxon>
        <taxon>Bacillota</taxon>
        <taxon>Clostridia</taxon>
        <taxon>Eubacteriales</taxon>
        <taxon>Clostridiaceae</taxon>
        <taxon>Clostridium</taxon>
    </lineage>
</organism>
<evidence type="ECO:0000313" key="9">
    <source>
        <dbReference type="Proteomes" id="UP000473885"/>
    </source>
</evidence>
<feature type="transmembrane region" description="Helical" evidence="6">
    <location>
        <begin position="203"/>
        <end position="222"/>
    </location>
</feature>
<evidence type="ECO:0000256" key="3">
    <source>
        <dbReference type="ARBA" id="ARBA00022692"/>
    </source>
</evidence>
<keyword evidence="9" id="KW-1185">Reference proteome</keyword>
<evidence type="ECO:0000256" key="5">
    <source>
        <dbReference type="ARBA" id="ARBA00023136"/>
    </source>
</evidence>
<dbReference type="Gene3D" id="1.10.3730.20">
    <property type="match status" value="1"/>
</dbReference>
<sequence length="287" mass="32041">MENKSKAVLYMILSSLGFAFMGAMVKLAGDIPVMEKVIFRNLISLCIAFIAMKNSKAPLFGKRENQKYLLGRSILGLIGVILYFYSISRLSLADSSMLNKLSPFFITLFAVIFLKEELTFMKVISMIVVFIGALLVIKPQLNLSIIPALAGFLSAAFAGGAYTLVRFLKDREDPSTIVFYFSLVSVLGVLPFTILKFKPFTKIQFLYLILTGIFAAVGQFSLTYSYKYAPASEVAIYNYTNIVFSSIIGFFIWREVPDILSVIGGIIITAMAIIVYLYNKNRDNNKN</sequence>
<feature type="transmembrane region" description="Helical" evidence="6">
    <location>
        <begin position="67"/>
        <end position="85"/>
    </location>
</feature>
<feature type="transmembrane region" description="Helical" evidence="6">
    <location>
        <begin position="119"/>
        <end position="137"/>
    </location>
</feature>
<dbReference type="PANTHER" id="PTHR22911:SF6">
    <property type="entry name" value="SOLUTE CARRIER FAMILY 35 MEMBER G1"/>
    <property type="match status" value="1"/>
</dbReference>
<dbReference type="PANTHER" id="PTHR22911">
    <property type="entry name" value="ACYL-MALONYL CONDENSING ENZYME-RELATED"/>
    <property type="match status" value="1"/>
</dbReference>
<name>A0A6M0R7Z3_9CLOT</name>
<feature type="domain" description="EamA" evidence="7">
    <location>
        <begin position="148"/>
        <end position="276"/>
    </location>
</feature>
<evidence type="ECO:0000259" key="7">
    <source>
        <dbReference type="Pfam" id="PF00892"/>
    </source>
</evidence>
<proteinExistence type="inferred from homology"/>
<comment type="similarity">
    <text evidence="2">Belongs to the EamA transporter family.</text>
</comment>
<feature type="transmembrane region" description="Helical" evidence="6">
    <location>
        <begin position="259"/>
        <end position="278"/>
    </location>
</feature>
<evidence type="ECO:0000256" key="2">
    <source>
        <dbReference type="ARBA" id="ARBA00007362"/>
    </source>
</evidence>
<dbReference type="InterPro" id="IPR000620">
    <property type="entry name" value="EamA_dom"/>
</dbReference>
<dbReference type="Proteomes" id="UP000473885">
    <property type="component" value="Unassembled WGS sequence"/>
</dbReference>
<feature type="transmembrane region" description="Helical" evidence="6">
    <location>
        <begin position="143"/>
        <end position="165"/>
    </location>
</feature>
<evidence type="ECO:0000256" key="4">
    <source>
        <dbReference type="ARBA" id="ARBA00022989"/>
    </source>
</evidence>
<gene>
    <name evidence="8" type="ORF">FDF74_03695</name>
</gene>
<protein>
    <submittedName>
        <fullName evidence="8">DMT family transporter</fullName>
    </submittedName>
</protein>
<evidence type="ECO:0000313" key="8">
    <source>
        <dbReference type="EMBL" id="NEZ46314.1"/>
    </source>
</evidence>
<evidence type="ECO:0000256" key="1">
    <source>
        <dbReference type="ARBA" id="ARBA00004141"/>
    </source>
</evidence>
<feature type="transmembrane region" description="Helical" evidence="6">
    <location>
        <begin position="177"/>
        <end position="197"/>
    </location>
</feature>
<dbReference type="InterPro" id="IPR037185">
    <property type="entry name" value="EmrE-like"/>
</dbReference>
<dbReference type="SUPFAM" id="SSF103481">
    <property type="entry name" value="Multidrug resistance efflux transporter EmrE"/>
    <property type="match status" value="2"/>
</dbReference>
<feature type="transmembrane region" description="Helical" evidence="6">
    <location>
        <begin position="234"/>
        <end position="253"/>
    </location>
</feature>
<feature type="transmembrane region" description="Helical" evidence="6">
    <location>
        <begin position="7"/>
        <end position="25"/>
    </location>
</feature>
<keyword evidence="5 6" id="KW-0472">Membrane</keyword>
<keyword evidence="4 6" id="KW-1133">Transmembrane helix</keyword>
<dbReference type="RefSeq" id="WP_163248583.1">
    <property type="nucleotide sequence ID" value="NZ_SXDP01000002.1"/>
</dbReference>
<feature type="domain" description="EamA" evidence="7">
    <location>
        <begin position="6"/>
        <end position="137"/>
    </location>
</feature>
<feature type="transmembrane region" description="Helical" evidence="6">
    <location>
        <begin position="37"/>
        <end position="55"/>
    </location>
</feature>
<dbReference type="AlphaFoldDB" id="A0A6M0R7Z3"/>
<feature type="transmembrane region" description="Helical" evidence="6">
    <location>
        <begin position="97"/>
        <end position="114"/>
    </location>
</feature>
<accession>A0A6M0R7Z3</accession>
<evidence type="ECO:0000256" key="6">
    <source>
        <dbReference type="SAM" id="Phobius"/>
    </source>
</evidence>
<dbReference type="Pfam" id="PF00892">
    <property type="entry name" value="EamA"/>
    <property type="match status" value="2"/>
</dbReference>
<keyword evidence="3 6" id="KW-0812">Transmembrane</keyword>
<comment type="subcellular location">
    <subcellularLocation>
        <location evidence="1">Membrane</location>
        <topology evidence="1">Multi-pass membrane protein</topology>
    </subcellularLocation>
</comment>